<protein>
    <recommendedName>
        <fullName evidence="2">RGS domain-containing protein</fullName>
    </recommendedName>
</protein>
<gene>
    <name evidence="3" type="ORF">ROZALSC1DRAFT_32029</name>
</gene>
<proteinExistence type="predicted"/>
<sequence length="175" mass="20167">NKLDEDGNVSYFDSFIKAQKEVLDRLSKRYWIKFLESSEYKKFQALRFKHVSNLDKNPKATTDHASSGPNSPLSVHEDCQIESSTLSVDVSSNAEVKRKESIIQKNKEEVFPNVYARLLISEVERKSNEVLSVFLSLIFFIFSMACVPSNRRRNPRPLEHREVDLSNAEHTMALD</sequence>
<dbReference type="Proteomes" id="UP000281549">
    <property type="component" value="Unassembled WGS sequence"/>
</dbReference>
<dbReference type="EMBL" id="ML008282">
    <property type="protein sequence ID" value="RKP15646.1"/>
    <property type="molecule type" value="Genomic_DNA"/>
</dbReference>
<dbReference type="PROSITE" id="PS50132">
    <property type="entry name" value="RGS"/>
    <property type="match status" value="1"/>
</dbReference>
<organism evidence="3 4">
    <name type="scientific">Rozella allomycis (strain CSF55)</name>
    <dbReference type="NCBI Taxonomy" id="988480"/>
    <lineage>
        <taxon>Eukaryota</taxon>
        <taxon>Fungi</taxon>
        <taxon>Fungi incertae sedis</taxon>
        <taxon>Cryptomycota</taxon>
        <taxon>Cryptomycota incertae sedis</taxon>
        <taxon>Rozella</taxon>
    </lineage>
</organism>
<dbReference type="InterPro" id="IPR016137">
    <property type="entry name" value="RGS"/>
</dbReference>
<evidence type="ECO:0000313" key="3">
    <source>
        <dbReference type="EMBL" id="RKP15646.1"/>
    </source>
</evidence>
<feature type="non-terminal residue" evidence="3">
    <location>
        <position position="1"/>
    </location>
</feature>
<evidence type="ECO:0000259" key="2">
    <source>
        <dbReference type="PROSITE" id="PS50132"/>
    </source>
</evidence>
<evidence type="ECO:0000256" key="1">
    <source>
        <dbReference type="SAM" id="MobiDB-lite"/>
    </source>
</evidence>
<accession>A0A4P9Y8Z6</accession>
<evidence type="ECO:0000313" key="4">
    <source>
        <dbReference type="Proteomes" id="UP000281549"/>
    </source>
</evidence>
<feature type="region of interest" description="Disordered" evidence="1">
    <location>
        <begin position="152"/>
        <end position="175"/>
    </location>
</feature>
<dbReference type="AlphaFoldDB" id="A0A4P9Y8Z6"/>
<reference evidence="4" key="1">
    <citation type="journal article" date="2018" name="Nat. Microbiol.">
        <title>Leveraging single-cell genomics to expand the fungal tree of life.</title>
        <authorList>
            <person name="Ahrendt S.R."/>
            <person name="Quandt C.A."/>
            <person name="Ciobanu D."/>
            <person name="Clum A."/>
            <person name="Salamov A."/>
            <person name="Andreopoulos B."/>
            <person name="Cheng J.F."/>
            <person name="Woyke T."/>
            <person name="Pelin A."/>
            <person name="Henrissat B."/>
            <person name="Reynolds N.K."/>
            <person name="Benny G.L."/>
            <person name="Smith M.E."/>
            <person name="James T.Y."/>
            <person name="Grigoriev I.V."/>
        </authorList>
    </citation>
    <scope>NUCLEOTIDE SEQUENCE [LARGE SCALE GENOMIC DNA]</scope>
    <source>
        <strain evidence="4">CSF55</strain>
    </source>
</reference>
<feature type="domain" description="RGS" evidence="2">
    <location>
        <begin position="1"/>
        <end position="44"/>
    </location>
</feature>
<feature type="non-terminal residue" evidence="3">
    <location>
        <position position="175"/>
    </location>
</feature>
<name>A0A4P9Y8Z6_ROZAC</name>